<feature type="region of interest" description="Disordered" evidence="1">
    <location>
        <begin position="96"/>
        <end position="153"/>
    </location>
</feature>
<feature type="compositionally biased region" description="Basic and acidic residues" evidence="1">
    <location>
        <begin position="451"/>
        <end position="461"/>
    </location>
</feature>
<evidence type="ECO:0008006" key="3">
    <source>
        <dbReference type="Google" id="ProtNLM"/>
    </source>
</evidence>
<reference evidence="2" key="1">
    <citation type="submission" date="2014-08" db="EMBL/GenBank/DDBJ databases">
        <authorList>
            <person name="Sharma Rahul"/>
            <person name="Thines Marco"/>
        </authorList>
    </citation>
    <scope>NUCLEOTIDE SEQUENCE</scope>
</reference>
<feature type="region of interest" description="Disordered" evidence="1">
    <location>
        <begin position="451"/>
        <end position="543"/>
    </location>
</feature>
<feature type="compositionally biased region" description="Low complexity" evidence="1">
    <location>
        <begin position="764"/>
        <end position="791"/>
    </location>
</feature>
<accession>A0A0F7SHK7</accession>
<sequence length="909" mass="99083">MWKNASRSTPSFPVGLFTIVQFQQQSGGGIWSGPVGDVEVWGWPFILRGREMMLHRLLNPEVEEERNDASLNANPLISGKPKVASKSVNGYIPAFPSNSSSLPSSSRVPMFESHPSPPTTDSLTPIQKGKARAQSSSPLSSAADDNEDDTSRWPERMSTITALKPKSTIHLEAASSSTMKSRKISTDRGRQIAPAPRQVPVRAKRSSVSASATGLGGLSFMERKEIEEIVEECRERMVQDPVPALEDTFPPIKFLLSAPEQSGYFRVDQPKAPALTSSSNTKIDRSGFPPIPEAGPRSSWDSKSSVSAAPTSVKKLPTQSWKILDEETEAIVGGGRLRRRKESTTTGQQDTSDEYYTKLHRKYETFEKKQKRLEKEKWAHERYNLKKRIELIKSMEAKSFSALVNAIAEKTSVVGRPRREVDPEALREKLLEEAEVVLKRYDLLLPARDHSKPRRADHSEEGPTDILVLPASTSTTLLPSRVSSLRHTDGPSAVLSIKHRPSTPSSTASTSPAGQPTSPASPLPFKPSTSRKRRYSSVSVDSDEPSLIIVPHHASTAAANNIRPSKAYVRDLGLEYTVGLDVGHKPVITPKPRPRRKFSGHHSTNDSINNSFLADVGSTLGQLQNMEGEDLPGRDESGRFLPGFGGVQPARGEKGKFLPRDPTGPVRKRSSLSLKRSGSEHNGETNIVDGLHHEMSGDVEIENTGLVSANGGSIDKSPLRKLTTAPSRIKLTAHSNVPPVPSGPCLLIREALKHLPIVQSKWPASASLPSPAASTSPSIPSLSTLTPTQTSIFTPTADTKTMTTSAPTPIIGLAITEGAPFDSNAPAAPLPTPFDHLVQTPTNYVSPKHSTRGVDPRQSIAVLRRSRSNRPWGIVLPAAVTFKSDFDLDGDIWIPFLEERMVNRQQQQA</sequence>
<feature type="compositionally biased region" description="Polar residues" evidence="1">
    <location>
        <begin position="471"/>
        <end position="485"/>
    </location>
</feature>
<feature type="region of interest" description="Disordered" evidence="1">
    <location>
        <begin position="585"/>
        <end position="610"/>
    </location>
</feature>
<organism evidence="2">
    <name type="scientific">Phaffia rhodozyma</name>
    <name type="common">Yeast</name>
    <name type="synonym">Xanthophyllomyces dendrorhous</name>
    <dbReference type="NCBI Taxonomy" id="264483"/>
    <lineage>
        <taxon>Eukaryota</taxon>
        <taxon>Fungi</taxon>
        <taxon>Dikarya</taxon>
        <taxon>Basidiomycota</taxon>
        <taxon>Agaricomycotina</taxon>
        <taxon>Tremellomycetes</taxon>
        <taxon>Cystofilobasidiales</taxon>
        <taxon>Mrakiaceae</taxon>
        <taxon>Phaffia</taxon>
    </lineage>
</organism>
<feature type="region of interest" description="Disordered" evidence="1">
    <location>
        <begin position="624"/>
        <end position="687"/>
    </location>
</feature>
<dbReference type="AlphaFoldDB" id="A0A0F7SHK7"/>
<feature type="region of interest" description="Disordered" evidence="1">
    <location>
        <begin position="764"/>
        <end position="792"/>
    </location>
</feature>
<feature type="compositionally biased region" description="Polar residues" evidence="1">
    <location>
        <begin position="601"/>
        <end position="610"/>
    </location>
</feature>
<feature type="compositionally biased region" description="Low complexity" evidence="1">
    <location>
        <begin position="502"/>
        <end position="518"/>
    </location>
</feature>
<name>A0A0F7SHK7_PHARH</name>
<feature type="region of interest" description="Disordered" evidence="1">
    <location>
        <begin position="173"/>
        <end position="210"/>
    </location>
</feature>
<evidence type="ECO:0000256" key="1">
    <source>
        <dbReference type="SAM" id="MobiDB-lite"/>
    </source>
</evidence>
<feature type="region of interest" description="Disordered" evidence="1">
    <location>
        <begin position="270"/>
        <end position="311"/>
    </location>
</feature>
<dbReference type="EMBL" id="LN483249">
    <property type="protein sequence ID" value="CDZ97875.1"/>
    <property type="molecule type" value="Genomic_DNA"/>
</dbReference>
<proteinExistence type="predicted"/>
<feature type="compositionally biased region" description="Low complexity" evidence="1">
    <location>
        <begin position="298"/>
        <end position="307"/>
    </location>
</feature>
<protein>
    <recommendedName>
        <fullName evidence="3">Something about silencing protein 4 domain-containing protein</fullName>
    </recommendedName>
</protein>
<feature type="compositionally biased region" description="Low complexity" evidence="1">
    <location>
        <begin position="96"/>
        <end position="106"/>
    </location>
</feature>
<evidence type="ECO:0000313" key="2">
    <source>
        <dbReference type="EMBL" id="CDZ97875.1"/>
    </source>
</evidence>